<feature type="region of interest" description="Disordered" evidence="1">
    <location>
        <begin position="307"/>
        <end position="353"/>
    </location>
</feature>
<name>A0A6A6WMM5_9PEZI</name>
<dbReference type="AlphaFoldDB" id="A0A6A6WMM5"/>
<gene>
    <name evidence="2" type="ORF">EJ05DRAFT_506999</name>
</gene>
<accession>A0A6A6WMM5</accession>
<evidence type="ECO:0000313" key="3">
    <source>
        <dbReference type="Proteomes" id="UP000799437"/>
    </source>
</evidence>
<evidence type="ECO:0000256" key="1">
    <source>
        <dbReference type="SAM" id="MobiDB-lite"/>
    </source>
</evidence>
<proteinExistence type="predicted"/>
<evidence type="ECO:0000313" key="2">
    <source>
        <dbReference type="EMBL" id="KAF2763398.1"/>
    </source>
</evidence>
<protein>
    <submittedName>
        <fullName evidence="2">Uncharacterized protein</fullName>
    </submittedName>
</protein>
<feature type="compositionally biased region" description="Basic residues" evidence="1">
    <location>
        <begin position="313"/>
        <end position="322"/>
    </location>
</feature>
<dbReference type="EMBL" id="ML996565">
    <property type="protein sequence ID" value="KAF2763398.1"/>
    <property type="molecule type" value="Genomic_DNA"/>
</dbReference>
<dbReference type="RefSeq" id="XP_033605849.1">
    <property type="nucleotide sequence ID" value="XM_033747873.1"/>
</dbReference>
<sequence length="353" mass="40878">MSANLTAAGVITHGAVILDAKYDYRANLYQEPDVDDMDDFDDTTIYPNLPHRVTDALYGLCDAELTWADLTLDVNPLLALIKPYCLTQWPKVRQAAPDEMDGLSLKLVTPTSGTPSLFFPDFQTHDKFLAFMDDPHSLDNMLQGMEDTVRELRIVYADDAPNLGARPDPPFKPREHALLRKSEEWALYREALLWGRFWAQHGFNFNRLTNITFVMPKPMLFLDSTILGYLTHPQLSWKRTETEYQGSRCVMVRVECERIYNHAVLFSNNMRVALPNTECEYIKEHMAHYGWPNIEIIPKHLKKRLPLNPAEKQRRRDKKLARRVAAARQPRWTPNELRSGRRRNSSGRYVSMT</sequence>
<dbReference type="Proteomes" id="UP000799437">
    <property type="component" value="Unassembled WGS sequence"/>
</dbReference>
<keyword evidence="3" id="KW-1185">Reference proteome</keyword>
<organism evidence="2 3">
    <name type="scientific">Pseudovirgaria hyperparasitica</name>
    <dbReference type="NCBI Taxonomy" id="470096"/>
    <lineage>
        <taxon>Eukaryota</taxon>
        <taxon>Fungi</taxon>
        <taxon>Dikarya</taxon>
        <taxon>Ascomycota</taxon>
        <taxon>Pezizomycotina</taxon>
        <taxon>Dothideomycetes</taxon>
        <taxon>Dothideomycetes incertae sedis</taxon>
        <taxon>Acrospermales</taxon>
        <taxon>Acrospermaceae</taxon>
        <taxon>Pseudovirgaria</taxon>
    </lineage>
</organism>
<dbReference type="GeneID" id="54488927"/>
<reference evidence="2" key="1">
    <citation type="journal article" date="2020" name="Stud. Mycol.">
        <title>101 Dothideomycetes genomes: a test case for predicting lifestyles and emergence of pathogens.</title>
        <authorList>
            <person name="Haridas S."/>
            <person name="Albert R."/>
            <person name="Binder M."/>
            <person name="Bloem J."/>
            <person name="Labutti K."/>
            <person name="Salamov A."/>
            <person name="Andreopoulos B."/>
            <person name="Baker S."/>
            <person name="Barry K."/>
            <person name="Bills G."/>
            <person name="Bluhm B."/>
            <person name="Cannon C."/>
            <person name="Castanera R."/>
            <person name="Culley D."/>
            <person name="Daum C."/>
            <person name="Ezra D."/>
            <person name="Gonzalez J."/>
            <person name="Henrissat B."/>
            <person name="Kuo A."/>
            <person name="Liang C."/>
            <person name="Lipzen A."/>
            <person name="Lutzoni F."/>
            <person name="Magnuson J."/>
            <person name="Mondo S."/>
            <person name="Nolan M."/>
            <person name="Ohm R."/>
            <person name="Pangilinan J."/>
            <person name="Park H.-J."/>
            <person name="Ramirez L."/>
            <person name="Alfaro M."/>
            <person name="Sun H."/>
            <person name="Tritt A."/>
            <person name="Yoshinaga Y."/>
            <person name="Zwiers L.-H."/>
            <person name="Turgeon B."/>
            <person name="Goodwin S."/>
            <person name="Spatafora J."/>
            <person name="Crous P."/>
            <person name="Grigoriev I."/>
        </authorList>
    </citation>
    <scope>NUCLEOTIDE SEQUENCE</scope>
    <source>
        <strain evidence="2">CBS 121739</strain>
    </source>
</reference>